<sequence length="198" mass="21100">MSRRPARRLMGLVLALHLALGWFVFEATKPQQRGASVIAAAAVWLRLLPDPAPPPAPTRPNTARARESGRPPQAPAFPAAAHTAPEAITLPAEPTVAAAQPASAPASAPLDLRWRPGSSRTPAALARDDARIHAPVSSDERLARALGTDQTLHESALPDGSRTFRRGRDCVIARPARNAELDPMSQGARPTPRLIDRC</sequence>
<accession>A0ABX2EG79</accession>
<feature type="region of interest" description="Disordered" evidence="1">
    <location>
        <begin position="176"/>
        <end position="198"/>
    </location>
</feature>
<feature type="region of interest" description="Disordered" evidence="1">
    <location>
        <begin position="50"/>
        <end position="82"/>
    </location>
</feature>
<gene>
    <name evidence="2" type="ORF">HLB44_11570</name>
</gene>
<dbReference type="RefSeq" id="WP_173122725.1">
    <property type="nucleotide sequence ID" value="NZ_JABRWJ010000003.1"/>
</dbReference>
<evidence type="ECO:0000313" key="3">
    <source>
        <dbReference type="Proteomes" id="UP000737171"/>
    </source>
</evidence>
<protein>
    <submittedName>
        <fullName evidence="2">Uncharacterized protein</fullName>
    </submittedName>
</protein>
<dbReference type="EMBL" id="JABRWJ010000003">
    <property type="protein sequence ID" value="NRF67624.1"/>
    <property type="molecule type" value="Genomic_DNA"/>
</dbReference>
<reference evidence="2 3" key="1">
    <citation type="submission" date="2020-05" db="EMBL/GenBank/DDBJ databases">
        <title>Aquincola sp. isolate from soil.</title>
        <authorList>
            <person name="Han J."/>
            <person name="Kim D.-U."/>
        </authorList>
    </citation>
    <scope>NUCLEOTIDE SEQUENCE [LARGE SCALE GENOMIC DNA]</scope>
    <source>
        <strain evidence="2 3">S2</strain>
    </source>
</reference>
<proteinExistence type="predicted"/>
<name>A0ABX2EG79_9BURK</name>
<comment type="caution">
    <text evidence="2">The sequence shown here is derived from an EMBL/GenBank/DDBJ whole genome shotgun (WGS) entry which is preliminary data.</text>
</comment>
<organism evidence="2 3">
    <name type="scientific">Pseudaquabacterium terrae</name>
    <dbReference type="NCBI Taxonomy" id="2732868"/>
    <lineage>
        <taxon>Bacteria</taxon>
        <taxon>Pseudomonadati</taxon>
        <taxon>Pseudomonadota</taxon>
        <taxon>Betaproteobacteria</taxon>
        <taxon>Burkholderiales</taxon>
        <taxon>Sphaerotilaceae</taxon>
        <taxon>Pseudaquabacterium</taxon>
    </lineage>
</organism>
<feature type="region of interest" description="Disordered" evidence="1">
    <location>
        <begin position="101"/>
        <end position="132"/>
    </location>
</feature>
<evidence type="ECO:0000256" key="1">
    <source>
        <dbReference type="SAM" id="MobiDB-lite"/>
    </source>
</evidence>
<dbReference type="Proteomes" id="UP000737171">
    <property type="component" value="Unassembled WGS sequence"/>
</dbReference>
<evidence type="ECO:0000313" key="2">
    <source>
        <dbReference type="EMBL" id="NRF67624.1"/>
    </source>
</evidence>
<keyword evidence="3" id="KW-1185">Reference proteome</keyword>